<dbReference type="Pfam" id="PF24595">
    <property type="entry name" value="DUF7619"/>
    <property type="match status" value="1"/>
</dbReference>
<evidence type="ECO:0000313" key="3">
    <source>
        <dbReference type="Proteomes" id="UP000293874"/>
    </source>
</evidence>
<reference evidence="2 3" key="1">
    <citation type="submission" date="2019-02" db="EMBL/GenBank/DDBJ databases">
        <title>Genomic Encyclopedia of Type Strains, Phase IV (KMG-IV): sequencing the most valuable type-strain genomes for metagenomic binning, comparative biology and taxonomic classification.</title>
        <authorList>
            <person name="Goeker M."/>
        </authorList>
    </citation>
    <scope>NUCLEOTIDE SEQUENCE [LARGE SCALE GENOMIC DNA]</scope>
    <source>
        <strain evidence="2 3">DSM 18116</strain>
    </source>
</reference>
<comment type="caution">
    <text evidence="2">The sequence shown here is derived from an EMBL/GenBank/DDBJ whole genome shotgun (WGS) entry which is preliminary data.</text>
</comment>
<dbReference type="EMBL" id="SGXA01000005">
    <property type="protein sequence ID" value="RZS65556.1"/>
    <property type="molecule type" value="Genomic_DNA"/>
</dbReference>
<keyword evidence="3" id="KW-1185">Reference proteome</keyword>
<proteinExistence type="predicted"/>
<name>A0A4Q7MBZ3_9BACT</name>
<dbReference type="Gene3D" id="2.60.40.10">
    <property type="entry name" value="Immunoglobulins"/>
    <property type="match status" value="1"/>
</dbReference>
<dbReference type="AlphaFoldDB" id="A0A4Q7MBZ3"/>
<dbReference type="InterPro" id="IPR013783">
    <property type="entry name" value="Ig-like_fold"/>
</dbReference>
<dbReference type="InterPro" id="IPR000601">
    <property type="entry name" value="PKD_dom"/>
</dbReference>
<evidence type="ECO:0000313" key="2">
    <source>
        <dbReference type="EMBL" id="RZS65556.1"/>
    </source>
</evidence>
<dbReference type="Pfam" id="PF25233">
    <property type="entry name" value="DUF7849"/>
    <property type="match status" value="1"/>
</dbReference>
<dbReference type="CDD" id="cd00146">
    <property type="entry name" value="PKD"/>
    <property type="match status" value="1"/>
</dbReference>
<sequence>MIPYKPLIVLIVLLCIVKGLAAQVSDTIPPEIEPAIDSNQVKLNAVLRPLRQIAGAPAAFYTYFWEFGDGTYSFEKNPVHHYKDTGDYAIRLFATNNYDDGKKPPTRLRRVKVEKKKSMLAMNNLPSFFSGNGSLEIRANQQPKPGEDMVLLLGYRNKPGAPVSSVSGSVMLLYNEKQFTQSGFDIADTRTYHNESTIGFDSLIAMAPQDPSTFMAGDADGAGLFSVSGDAYDPLAGKKELIAWLKQESAEFRQNKIWRIQDVKPGEEKFMFVTINTLPEMIKDTNAVVTIAGLFIPDDPSMEPERFNLELQIVASHDPNKLQLKKRRLNYRFTTRNRDNTYKVRFQNTGKGPAKRIAVTVTLPGMLNAATLQVVDMKPACVWCATAYPNQSCIDTLVTKDSIQFIFKNIYLPGTQQDGVNDPDSTMGYIKYVLNFNKGMKKLPFVSRASIVFDKNEPIITNRSVGRFRKGLSPGIMVGYNMALGDNISDIPKENYTIGFTLSEYSPWKPYLQWELYLQPSRKQQTFISRSLGRDTMYNGVGHKVDYKDLYKRVQVFGIEAVPIQVRYNWKSWIGTGAGLLVSGELSRKTSDYEEASLLPPNGQSSFLVSGEKNSKTESFSEWRGALFADLQLGMVRVGPALGVRFLHYINPSQQRVYFFATWRL</sequence>
<protein>
    <submittedName>
        <fullName evidence="2">PKD domain-containing protein</fullName>
    </submittedName>
</protein>
<dbReference type="PROSITE" id="PS50093">
    <property type="entry name" value="PKD"/>
    <property type="match status" value="1"/>
</dbReference>
<dbReference type="InterPro" id="IPR057171">
    <property type="entry name" value="DUF7849"/>
</dbReference>
<dbReference type="SUPFAM" id="SSF49299">
    <property type="entry name" value="PKD domain"/>
    <property type="match status" value="1"/>
</dbReference>
<dbReference type="RefSeq" id="WP_158644159.1">
    <property type="nucleotide sequence ID" value="NZ_CP042431.1"/>
</dbReference>
<evidence type="ECO:0000259" key="1">
    <source>
        <dbReference type="PROSITE" id="PS50093"/>
    </source>
</evidence>
<gene>
    <name evidence="2" type="ORF">EV199_5730</name>
</gene>
<dbReference type="InterPro" id="IPR055353">
    <property type="entry name" value="DUF7619"/>
</dbReference>
<dbReference type="Proteomes" id="UP000293874">
    <property type="component" value="Unassembled WGS sequence"/>
</dbReference>
<accession>A0A4Q7MBZ3</accession>
<organism evidence="2 3">
    <name type="scientific">Pseudobacter ginsenosidimutans</name>
    <dbReference type="NCBI Taxonomy" id="661488"/>
    <lineage>
        <taxon>Bacteria</taxon>
        <taxon>Pseudomonadati</taxon>
        <taxon>Bacteroidota</taxon>
        <taxon>Chitinophagia</taxon>
        <taxon>Chitinophagales</taxon>
        <taxon>Chitinophagaceae</taxon>
        <taxon>Pseudobacter</taxon>
    </lineage>
</organism>
<dbReference type="InterPro" id="IPR035986">
    <property type="entry name" value="PKD_dom_sf"/>
</dbReference>
<feature type="domain" description="PKD" evidence="1">
    <location>
        <begin position="54"/>
        <end position="97"/>
    </location>
</feature>
<dbReference type="Pfam" id="PF18911">
    <property type="entry name" value="PKD_4"/>
    <property type="match status" value="1"/>
</dbReference>
<dbReference type="OrthoDB" id="1110367at2"/>